<dbReference type="PROSITE" id="PS51257">
    <property type="entry name" value="PROKAR_LIPOPROTEIN"/>
    <property type="match status" value="1"/>
</dbReference>
<evidence type="ECO:0000313" key="2">
    <source>
        <dbReference type="EMBL" id="MDC0744108.1"/>
    </source>
</evidence>
<proteinExistence type="predicted"/>
<keyword evidence="3" id="KW-1185">Reference proteome</keyword>
<dbReference type="Proteomes" id="UP001221411">
    <property type="component" value="Unassembled WGS sequence"/>
</dbReference>
<name>A0ABT5ESC3_9BACT</name>
<dbReference type="EMBL" id="JAQNDO010000001">
    <property type="protein sequence ID" value="MDC0744108.1"/>
    <property type="molecule type" value="Genomic_DNA"/>
</dbReference>
<dbReference type="Pfam" id="PF00082">
    <property type="entry name" value="Peptidase_S8"/>
    <property type="match status" value="1"/>
</dbReference>
<reference evidence="2 3" key="1">
    <citation type="submission" date="2022-11" db="EMBL/GenBank/DDBJ databases">
        <title>Minimal conservation of predation-associated metabolite biosynthetic gene clusters underscores biosynthetic potential of Myxococcota including descriptions for ten novel species: Archangium lansinium sp. nov., Myxococcus landrumus sp. nov., Nannocystis bai.</title>
        <authorList>
            <person name="Ahearne A."/>
            <person name="Stevens C."/>
            <person name="Dowd S."/>
        </authorList>
    </citation>
    <scope>NUCLEOTIDE SEQUENCE [LARGE SCALE GENOMIC DNA]</scope>
    <source>
        <strain evidence="2 3">RJM3</strain>
    </source>
</reference>
<sequence>MSSRRTLLRPGRGPGVLSALASFATGLVFLTSCSPEPPPLLYEYEGPPGLLPMAGGTSTPTAGCSGLRWVGLSTTGACPLPPPDWVGGPAFGVPAGSPPLPPYLADYCLYAWTAPGLPAAADVNNLAAQLAGAGVLGLSEDCVVVGPLADGWSEASRDWLHAEYLSRMGSLGPLTFGLKQPAQVRIALLDSSPDDATGNIPLGTLDHGYLLGWIAKDLACPAGGHCAARVTTELALPRIDAEKADFTNGGLVGTRLDLARAIVMAVERWKKDRADHLLLGAGVDHPRLVLNLSVGWEPALGCDKNPASNAASASVYDALVHAHCHGAAVVAAAGNDRGGPSPPHGLVCPAAWTVDGAPASGTCASLEGAGYTNAFSGGLLLFPPGREPPLLHAVGGLDYANRPIARTRPEGMPPLAALALQGVAGDPSRPSPTPRTGTSLGAAAVSAIAATAWAYRPSLSAGELLELVYASGERTNLLADVRSPAEVKRASLCAALAAVCSLGNDSACPPGLVCAPLAPQGDQNPPLFPGGLALLDAAFEDAPVLVAPPPGGTAPGELVPSLAIPPWVRPQPDSPPCGSCVIHFGSVHDPAWLTVALDSRYGRELTDMSLILSGVNPAGTPARITIGPLGPGQMNGMTGPFRVTGINRSSLARVSSAVLSWQSTDPLTGEVGSVSEQILISE</sequence>
<evidence type="ECO:0000313" key="3">
    <source>
        <dbReference type="Proteomes" id="UP001221411"/>
    </source>
</evidence>
<evidence type="ECO:0000259" key="1">
    <source>
        <dbReference type="Pfam" id="PF00082"/>
    </source>
</evidence>
<dbReference type="Gene3D" id="3.40.50.200">
    <property type="entry name" value="Peptidase S8/S53 domain"/>
    <property type="match status" value="1"/>
</dbReference>
<dbReference type="InterPro" id="IPR000209">
    <property type="entry name" value="Peptidase_S8/S53_dom"/>
</dbReference>
<feature type="domain" description="Peptidase S8/S53" evidence="1">
    <location>
        <begin position="284"/>
        <end position="464"/>
    </location>
</feature>
<gene>
    <name evidence="2" type="ORF">POL67_22445</name>
</gene>
<accession>A0ABT5ESC3</accession>
<dbReference type="SUPFAM" id="SSF52743">
    <property type="entry name" value="Subtilisin-like"/>
    <property type="match status" value="1"/>
</dbReference>
<organism evidence="2 3">
    <name type="scientific">Polyangium mundeleinium</name>
    <dbReference type="NCBI Taxonomy" id="2995306"/>
    <lineage>
        <taxon>Bacteria</taxon>
        <taxon>Pseudomonadati</taxon>
        <taxon>Myxococcota</taxon>
        <taxon>Polyangia</taxon>
        <taxon>Polyangiales</taxon>
        <taxon>Polyangiaceae</taxon>
        <taxon>Polyangium</taxon>
    </lineage>
</organism>
<comment type="caution">
    <text evidence="2">The sequence shown here is derived from an EMBL/GenBank/DDBJ whole genome shotgun (WGS) entry which is preliminary data.</text>
</comment>
<protein>
    <submittedName>
        <fullName evidence="2">S8 family serine peptidase</fullName>
    </submittedName>
</protein>
<dbReference type="RefSeq" id="WP_271920287.1">
    <property type="nucleotide sequence ID" value="NZ_JAQNDO010000001.1"/>
</dbReference>
<dbReference type="InterPro" id="IPR036852">
    <property type="entry name" value="Peptidase_S8/S53_dom_sf"/>
</dbReference>